<sequence length="461" mass="53728">MTTRISHTEFIEDIEQNQNRFYQLSNEEYNVEPFPIHVFPESLQYVILATHECLKYPIDFISSAILYAISISIGNTHKIKIKESWLENAVVYVCLAGRAGTNKSHPLSFALKPILDKDFLLSQKYKAEMLEYIKIKEMKKQEKNEEEPLKPILQKTILSDYTPEVIIEIHQNNLKGLGIYMDEFVGWFKNFNRYNKGNEQESWLSNWSGKSIISDRKTGDPIYISSPFISVIGTIQIARLNEIIKESRGDSGFIDRILFAIPDSLQKEYWTDINISSETVTDYTNFINQLLDMPIFKDEYHRPIATIVEFSNEAKELLFEWQRKNTDLCRSVDNESLEGIYSKLEVYISRFCLILQLAKWAAGEEGKDIISKDTIIKAIALTEYFRKTAEKVYYTINRNSPKDKLSKDKLKVYEVLPEKFKTEIGLKIALVNGLKERNFKNWLNDKDLFAKVSHGEYEKLY</sequence>
<dbReference type="EMBL" id="SEWF01000022">
    <property type="protein sequence ID" value="RYU94746.1"/>
    <property type="molecule type" value="Genomic_DNA"/>
</dbReference>
<comment type="caution">
    <text evidence="1">The sequence shown here is derived from an EMBL/GenBank/DDBJ whole genome shotgun (WGS) entry which is preliminary data.</text>
</comment>
<dbReference type="OrthoDB" id="2781056at2"/>
<dbReference type="Proteomes" id="UP000293162">
    <property type="component" value="Unassembled WGS sequence"/>
</dbReference>
<evidence type="ECO:0000313" key="2">
    <source>
        <dbReference type="Proteomes" id="UP000293162"/>
    </source>
</evidence>
<proteinExistence type="predicted"/>
<protein>
    <submittedName>
        <fullName evidence="1">DUF3987 domain-containing protein</fullName>
    </submittedName>
</protein>
<accession>A0A4Q5LXY5</accession>
<gene>
    <name evidence="1" type="ORF">EWM59_15555</name>
</gene>
<keyword evidence="2" id="KW-1185">Reference proteome</keyword>
<dbReference type="AlphaFoldDB" id="A0A4Q5LXY5"/>
<reference evidence="1 2" key="1">
    <citation type="submission" date="2019-02" db="EMBL/GenBank/DDBJ databases">
        <title>Bacterial novel species Emticicia sp. 17J42-9 isolated from soil.</title>
        <authorList>
            <person name="Jung H.-Y."/>
        </authorList>
    </citation>
    <scope>NUCLEOTIDE SEQUENCE [LARGE SCALE GENOMIC DNA]</scope>
    <source>
        <strain evidence="1 2">17J42-9</strain>
    </source>
</reference>
<organism evidence="1 2">
    <name type="scientific">Emticicia agri</name>
    <dbReference type="NCBI Taxonomy" id="2492393"/>
    <lineage>
        <taxon>Bacteria</taxon>
        <taxon>Pseudomonadati</taxon>
        <taxon>Bacteroidota</taxon>
        <taxon>Cytophagia</taxon>
        <taxon>Cytophagales</taxon>
        <taxon>Leadbetterellaceae</taxon>
        <taxon>Emticicia</taxon>
    </lineage>
</organism>
<dbReference type="InterPro" id="IPR025048">
    <property type="entry name" value="DUF3987"/>
</dbReference>
<evidence type="ECO:0000313" key="1">
    <source>
        <dbReference type="EMBL" id="RYU94746.1"/>
    </source>
</evidence>
<name>A0A4Q5LXY5_9BACT</name>
<dbReference type="RefSeq" id="WP_130022156.1">
    <property type="nucleotide sequence ID" value="NZ_SEWF01000022.1"/>
</dbReference>
<dbReference type="Pfam" id="PF13148">
    <property type="entry name" value="DUF3987"/>
    <property type="match status" value="1"/>
</dbReference>